<protein>
    <submittedName>
        <fullName evidence="2">44659_t:CDS:1</fullName>
    </submittedName>
</protein>
<evidence type="ECO:0000313" key="2">
    <source>
        <dbReference type="EMBL" id="CAG8846343.1"/>
    </source>
</evidence>
<feature type="compositionally biased region" description="Basic and acidic residues" evidence="1">
    <location>
        <begin position="18"/>
        <end position="34"/>
    </location>
</feature>
<dbReference type="Proteomes" id="UP000789901">
    <property type="component" value="Unassembled WGS sequence"/>
</dbReference>
<gene>
    <name evidence="2" type="ORF">GMARGA_LOCUS38116</name>
</gene>
<evidence type="ECO:0000256" key="1">
    <source>
        <dbReference type="SAM" id="MobiDB-lite"/>
    </source>
</evidence>
<feature type="region of interest" description="Disordered" evidence="1">
    <location>
        <begin position="1"/>
        <end position="41"/>
    </location>
</feature>
<feature type="compositionally biased region" description="Basic residues" evidence="1">
    <location>
        <begin position="1"/>
        <end position="15"/>
    </location>
</feature>
<organism evidence="2 3">
    <name type="scientific">Gigaspora margarita</name>
    <dbReference type="NCBI Taxonomy" id="4874"/>
    <lineage>
        <taxon>Eukaryota</taxon>
        <taxon>Fungi</taxon>
        <taxon>Fungi incertae sedis</taxon>
        <taxon>Mucoromycota</taxon>
        <taxon>Glomeromycotina</taxon>
        <taxon>Glomeromycetes</taxon>
        <taxon>Diversisporales</taxon>
        <taxon>Gigasporaceae</taxon>
        <taxon>Gigaspora</taxon>
    </lineage>
</organism>
<sequence length="41" mass="4972">MPRRQKRNQWKKSNNKKNFQERKSRVKGTERRNETSTLPAG</sequence>
<feature type="non-terminal residue" evidence="2">
    <location>
        <position position="41"/>
    </location>
</feature>
<proteinExistence type="predicted"/>
<keyword evidence="3" id="KW-1185">Reference proteome</keyword>
<reference evidence="2 3" key="1">
    <citation type="submission" date="2021-06" db="EMBL/GenBank/DDBJ databases">
        <authorList>
            <person name="Kallberg Y."/>
            <person name="Tangrot J."/>
            <person name="Rosling A."/>
        </authorList>
    </citation>
    <scope>NUCLEOTIDE SEQUENCE [LARGE SCALE GENOMIC DNA]</scope>
    <source>
        <strain evidence="2 3">120-4 pot B 10/14</strain>
    </source>
</reference>
<dbReference type="EMBL" id="CAJVQB010083043">
    <property type="protein sequence ID" value="CAG8846343.1"/>
    <property type="molecule type" value="Genomic_DNA"/>
</dbReference>
<comment type="caution">
    <text evidence="2">The sequence shown here is derived from an EMBL/GenBank/DDBJ whole genome shotgun (WGS) entry which is preliminary data.</text>
</comment>
<accession>A0ABN7X3D2</accession>
<name>A0ABN7X3D2_GIGMA</name>
<evidence type="ECO:0000313" key="3">
    <source>
        <dbReference type="Proteomes" id="UP000789901"/>
    </source>
</evidence>